<dbReference type="InterPro" id="IPR051678">
    <property type="entry name" value="AGP_Transferase"/>
</dbReference>
<dbReference type="Pfam" id="PF01636">
    <property type="entry name" value="APH"/>
    <property type="match status" value="1"/>
</dbReference>
<dbReference type="PANTHER" id="PTHR21310:SF55">
    <property type="entry name" value="AMINOGLYCOSIDE PHOSPHOTRANSFERASE DOMAIN-CONTAINING PROTEIN"/>
    <property type="match status" value="1"/>
</dbReference>
<gene>
    <name evidence="2" type="ORF">AAL_05283</name>
</gene>
<sequence length="242" mass="27941">MFGIQTYPLRIFRICVKTKPDVSLAEACAMQFVASHTSIPVPKVYYAFGHKGKSYIVMERIKGQMAAFKWTSRHHISKAHILDQLRGMINQLHAIPRPENVRIGNVLGGSFYDPRLPYRFYWGPFDTVHDFHKALVDGMDLSTPCGLPEVSELLEYYRRYQGELVFTHADLSGLNILVRGDDVVGIVDWETAGWYPGYWEYTCAKYVNPRNPYWAEPVDHFLTPLPQELAMETTRRKYFGDI</sequence>
<dbReference type="GO" id="GO:0016301">
    <property type="term" value="F:kinase activity"/>
    <property type="evidence" value="ECO:0007669"/>
    <property type="project" value="UniProtKB-KW"/>
</dbReference>
<dbReference type="SUPFAM" id="SSF56112">
    <property type="entry name" value="Protein kinase-like (PK-like)"/>
    <property type="match status" value="1"/>
</dbReference>
<evidence type="ECO:0000313" key="3">
    <source>
        <dbReference type="Proteomes" id="UP000078544"/>
    </source>
</evidence>
<keyword evidence="3" id="KW-1185">Reference proteome</keyword>
<reference evidence="2 3" key="1">
    <citation type="journal article" date="2016" name="Genome Biol. Evol.">
        <title>Divergent and convergent evolution of fungal pathogenicity.</title>
        <authorList>
            <person name="Shang Y."/>
            <person name="Xiao G."/>
            <person name="Zheng P."/>
            <person name="Cen K."/>
            <person name="Zhan S."/>
            <person name="Wang C."/>
        </authorList>
    </citation>
    <scope>NUCLEOTIDE SEQUENCE [LARGE SCALE GENOMIC DNA]</scope>
    <source>
        <strain evidence="2 3">RCEF 2490</strain>
    </source>
</reference>
<organism evidence="2 3">
    <name type="scientific">Moelleriella libera RCEF 2490</name>
    <dbReference type="NCBI Taxonomy" id="1081109"/>
    <lineage>
        <taxon>Eukaryota</taxon>
        <taxon>Fungi</taxon>
        <taxon>Dikarya</taxon>
        <taxon>Ascomycota</taxon>
        <taxon>Pezizomycotina</taxon>
        <taxon>Sordariomycetes</taxon>
        <taxon>Hypocreomycetidae</taxon>
        <taxon>Hypocreales</taxon>
        <taxon>Clavicipitaceae</taxon>
        <taxon>Moelleriella</taxon>
    </lineage>
</organism>
<dbReference type="AlphaFoldDB" id="A0A168AT66"/>
<accession>A0A168AT66</accession>
<dbReference type="Proteomes" id="UP000078544">
    <property type="component" value="Unassembled WGS sequence"/>
</dbReference>
<comment type="caution">
    <text evidence="2">The sequence shown here is derived from an EMBL/GenBank/DDBJ whole genome shotgun (WGS) entry which is preliminary data.</text>
</comment>
<dbReference type="Gene3D" id="3.90.1200.10">
    <property type="match status" value="1"/>
</dbReference>
<protein>
    <submittedName>
        <fullName evidence="2">Protein kinase-like domain protein</fullName>
    </submittedName>
</protein>
<name>A0A168AT66_9HYPO</name>
<dbReference type="STRING" id="1081109.A0A168AT66"/>
<keyword evidence="2" id="KW-0808">Transferase</keyword>
<feature type="domain" description="Aminoglycoside phosphotransferase" evidence="1">
    <location>
        <begin position="11"/>
        <end position="205"/>
    </location>
</feature>
<dbReference type="OrthoDB" id="8300194at2759"/>
<dbReference type="InterPro" id="IPR002575">
    <property type="entry name" value="Aminoglycoside_PTrfase"/>
</dbReference>
<dbReference type="EMBL" id="AZGY01000011">
    <property type="protein sequence ID" value="KZZ94316.1"/>
    <property type="molecule type" value="Genomic_DNA"/>
</dbReference>
<evidence type="ECO:0000313" key="2">
    <source>
        <dbReference type="EMBL" id="KZZ94316.1"/>
    </source>
</evidence>
<dbReference type="InterPro" id="IPR011009">
    <property type="entry name" value="Kinase-like_dom_sf"/>
</dbReference>
<keyword evidence="2" id="KW-0418">Kinase</keyword>
<dbReference type="CDD" id="cd05120">
    <property type="entry name" value="APH_ChoK_like"/>
    <property type="match status" value="1"/>
</dbReference>
<dbReference type="PANTHER" id="PTHR21310">
    <property type="entry name" value="AMINOGLYCOSIDE PHOSPHOTRANSFERASE-RELATED-RELATED"/>
    <property type="match status" value="1"/>
</dbReference>
<evidence type="ECO:0000259" key="1">
    <source>
        <dbReference type="Pfam" id="PF01636"/>
    </source>
</evidence>
<proteinExistence type="predicted"/>